<sequence>MNKRQRKKKILNGLSTEERYRRTHCPVCKEKIGVFDKYFNTYGFCSEYCGYEYYGISRL</sequence>
<reference evidence="1 2" key="1">
    <citation type="submission" date="2016-02" db="EMBL/GenBank/DDBJ databases">
        <authorList>
            <consortium name="Pathogen Informatics"/>
        </authorList>
    </citation>
    <scope>NUCLEOTIDE SEQUENCE [LARGE SCALE GENOMIC DNA]</scope>
    <source>
        <strain evidence="1 2">SS999</strain>
    </source>
</reference>
<gene>
    <name evidence="1" type="ORF">ERS132536_00302</name>
</gene>
<evidence type="ECO:0000313" key="2">
    <source>
        <dbReference type="Proteomes" id="UP000075182"/>
    </source>
</evidence>
<dbReference type="EMBL" id="FIMD01000001">
    <property type="protein sequence ID" value="CYX44233.1"/>
    <property type="molecule type" value="Genomic_DNA"/>
</dbReference>
<dbReference type="Proteomes" id="UP000075182">
    <property type="component" value="Unassembled WGS sequence"/>
</dbReference>
<dbReference type="PATRIC" id="fig|1307.1317.peg.634"/>
<protein>
    <submittedName>
        <fullName evidence="1">Uncharacterized protein</fullName>
    </submittedName>
</protein>
<organism evidence="1 2">
    <name type="scientific">Streptococcus suis</name>
    <dbReference type="NCBI Taxonomy" id="1307"/>
    <lineage>
        <taxon>Bacteria</taxon>
        <taxon>Bacillati</taxon>
        <taxon>Bacillota</taxon>
        <taxon>Bacilli</taxon>
        <taxon>Lactobacillales</taxon>
        <taxon>Streptococcaceae</taxon>
        <taxon>Streptococcus</taxon>
    </lineage>
</organism>
<proteinExistence type="predicted"/>
<accession>A0A0Z8KKB7</accession>
<name>A0A0Z8KKB7_STRSU</name>
<evidence type="ECO:0000313" key="1">
    <source>
        <dbReference type="EMBL" id="CYX44233.1"/>
    </source>
</evidence>
<dbReference type="AlphaFoldDB" id="A0A0Z8KKB7"/>